<dbReference type="CDD" id="cd04481">
    <property type="entry name" value="RPA1_DBD_B_like"/>
    <property type="match status" value="1"/>
</dbReference>
<evidence type="ECO:0000313" key="2">
    <source>
        <dbReference type="EMBL" id="OMP04885.1"/>
    </source>
</evidence>
<dbReference type="STRING" id="93759.A0A1R3KCS8"/>
<gene>
    <name evidence="2" type="ORF">COLO4_09218</name>
</gene>
<organism evidence="2 3">
    <name type="scientific">Corchorus olitorius</name>
    <dbReference type="NCBI Taxonomy" id="93759"/>
    <lineage>
        <taxon>Eukaryota</taxon>
        <taxon>Viridiplantae</taxon>
        <taxon>Streptophyta</taxon>
        <taxon>Embryophyta</taxon>
        <taxon>Tracheophyta</taxon>
        <taxon>Spermatophyta</taxon>
        <taxon>Magnoliopsida</taxon>
        <taxon>eudicotyledons</taxon>
        <taxon>Gunneridae</taxon>
        <taxon>Pentapetalae</taxon>
        <taxon>rosids</taxon>
        <taxon>malvids</taxon>
        <taxon>Malvales</taxon>
        <taxon>Malvaceae</taxon>
        <taxon>Grewioideae</taxon>
        <taxon>Apeibeae</taxon>
        <taxon>Corchorus</taxon>
    </lineage>
</organism>
<keyword evidence="3" id="KW-1185">Reference proteome</keyword>
<dbReference type="Gene3D" id="2.40.50.140">
    <property type="entry name" value="Nucleic acid-binding proteins"/>
    <property type="match status" value="2"/>
</dbReference>
<dbReference type="SUPFAM" id="SSF50249">
    <property type="entry name" value="Nucleic acid-binding proteins"/>
    <property type="match status" value="2"/>
</dbReference>
<accession>A0A1R3KCS8</accession>
<dbReference type="OrthoDB" id="1931061at2759"/>
<dbReference type="InterPro" id="IPR012340">
    <property type="entry name" value="NA-bd_OB-fold"/>
</dbReference>
<name>A0A1R3KCS8_9ROSI</name>
<comment type="caution">
    <text evidence="2">The sequence shown here is derived from an EMBL/GenBank/DDBJ whole genome shotgun (WGS) entry which is preliminary data.</text>
</comment>
<dbReference type="PANTHER" id="PTHR47165:SF4">
    <property type="entry name" value="OS03G0429900 PROTEIN"/>
    <property type="match status" value="1"/>
</dbReference>
<dbReference type="EMBL" id="AWUE01014150">
    <property type="protein sequence ID" value="OMP04885.1"/>
    <property type="molecule type" value="Genomic_DNA"/>
</dbReference>
<reference evidence="3" key="1">
    <citation type="submission" date="2013-09" db="EMBL/GenBank/DDBJ databases">
        <title>Corchorus olitorius genome sequencing.</title>
        <authorList>
            <person name="Alam M."/>
            <person name="Haque M.S."/>
            <person name="Islam M.S."/>
            <person name="Emdad E.M."/>
            <person name="Islam M.M."/>
            <person name="Ahmed B."/>
            <person name="Halim A."/>
            <person name="Hossen Q.M.M."/>
            <person name="Hossain M.Z."/>
            <person name="Ahmed R."/>
            <person name="Khan M.M."/>
            <person name="Islam R."/>
            <person name="Rashid M.M."/>
            <person name="Khan S.A."/>
            <person name="Rahman M.S."/>
            <person name="Alam M."/>
            <person name="Yahiya A.S."/>
            <person name="Khan M.S."/>
            <person name="Azam M.S."/>
            <person name="Haque T."/>
            <person name="Lashkar M.Z.H."/>
            <person name="Akhand A.I."/>
            <person name="Morshed G."/>
            <person name="Roy S."/>
            <person name="Uddin K.S."/>
            <person name="Rabeya T."/>
            <person name="Hossain A.S."/>
            <person name="Chowdhury A."/>
            <person name="Snigdha A.R."/>
            <person name="Mortoza M.S."/>
            <person name="Matin S.A."/>
            <person name="Hoque S.M.E."/>
            <person name="Islam M.K."/>
            <person name="Roy D.K."/>
            <person name="Haider R."/>
            <person name="Moosa M.M."/>
            <person name="Elias S.M."/>
            <person name="Hasan A.M."/>
            <person name="Jahan S."/>
            <person name="Shafiuddin M."/>
            <person name="Mahmood N."/>
            <person name="Shommy N.S."/>
        </authorList>
    </citation>
    <scope>NUCLEOTIDE SEQUENCE [LARGE SCALE GENOMIC DNA]</scope>
    <source>
        <strain evidence="3">cv. O-4</strain>
    </source>
</reference>
<feature type="region of interest" description="Disordered" evidence="1">
    <location>
        <begin position="412"/>
        <end position="467"/>
    </location>
</feature>
<feature type="compositionally biased region" description="Basic and acidic residues" evidence="1">
    <location>
        <begin position="427"/>
        <end position="441"/>
    </location>
</feature>
<evidence type="ECO:0000256" key="1">
    <source>
        <dbReference type="SAM" id="MobiDB-lite"/>
    </source>
</evidence>
<evidence type="ECO:0000313" key="3">
    <source>
        <dbReference type="Proteomes" id="UP000187203"/>
    </source>
</evidence>
<dbReference type="AlphaFoldDB" id="A0A1R3KCS8"/>
<sequence length="467" mass="51837">MALGLPGKDSIEVIHTRLSELRPSLKAYVIARVVRMWETVLPGQTEPINGDLLLVDDMVHDRKKKFKSVPQEYTIYFSSSTKLIEVIENLQMYPRYFFRFAAMVDIMKRSENDPVFTDTIGMFVGYGEPVAVLVDSGTRTSHKVDVNLRLLSDDILRVSFWVSHIQHLNLAELAAMAEKPVFAVAGTTVRSYSDTKYLCSSSSTKVYVNPDIAEAQEIRQRFKDDRTPVVLLTSDQATQSLASTNAKDATIVELLYLDVNKAQGQKYKVEAEVIEVDTTNGWYYECCSGCPFKVHPAKGGGFECTQHGVVTPRLVMQLTLMIKDETADDFEVTVFGPLAENLIGVNITAEVSDRGVHPNKLPSTAKDLGKQIIGSASDAELPTAANLPEQLLASDDSQTCLDSPSIPSDLFAEFSPLKKIKQEPTPNDEKKEQETKKRDQSHSSAQPQQKILPRESRVKQVSASSSI</sequence>
<protein>
    <submittedName>
        <fullName evidence="2">Nucleic acid-binding protein</fullName>
    </submittedName>
</protein>
<dbReference type="PANTHER" id="PTHR47165">
    <property type="entry name" value="OS03G0429900 PROTEIN"/>
    <property type="match status" value="1"/>
</dbReference>
<proteinExistence type="predicted"/>
<dbReference type="Proteomes" id="UP000187203">
    <property type="component" value="Unassembled WGS sequence"/>
</dbReference>